<sequence length="1770" mass="194498">MKKIDRFTHNLIKENNRKRDVRHTVSLMSVIVMLMVTVVLIIPAISITKTELDNGNIPSVPSVNTLSSLAKYDLPDSQVSNVSFSQVMAKDEGNIQSVEFTLEYYLNKNDVTVERPYLLYPITSNNIAVTAELPGDGEWGNVMDGATQSGIYHVYTDTNGVSYVLIQFLDNYLEMYANQEITGTVKFVADVVRDDNNNTASQQISIGGEIFEVTGYPERVMDIDKAGTFNGDDGTITWSIKVYNPDAEDMGGAIITDSKITSTSVITSNPANAYTMSGDTVVLNNGITDKVITLTYTETVPQSILASGQGQNIENTVTMNHGGDEYTDSALAYVPAGYSVTKGASTDYSTGEYEWTVIINNAYGNNLNGFKLEDVMINDMVSGSLTVTGDGNANRLGATSYSGGVLTFGNISDNQISVTYRTLIDKTAEANQYGQVFAKNTAILKSPSNTELSKTNATAVYMKPIAHKEHQYESSTGLITYTAQFKRNSGDVISAGDYIEDPYLEYATSIVVHKGYYGPLTEGVNYTISGNKVTIIGDSLDQVLTNRENPEIFSIKYTVDPRNPDLPNKTVSGNKTTIINPVEIGDETGPIGTTSDKYEWEPTNAINKQVNGTATTVDNGDGTKTYTIPWLVSLEQEVGGFLGKTLTDTTSITKGSESVIQTDSASTYKNYYNSGSMQIRYTYRSGGNPVEAVLDPSHYTLTDDGNGGFSVYFKDTEESSSTPLANAYLVKLYYTTTAISSTEEALKAKNTANFDTKENSDEYVLEYFNPNDVPYDKTGETSINVKDLEVKTVDSVMYYKIPYVIHMDLTKRDSVPDKKFKMVDTMPAGALLDTDTGIYFKYSEYYKEKMNPGSGDYSYYYEYTSGSNVFNIFFKAENDNSKKVFDIEYTILLPKNVTDTQINDDGTKTIANTVIDELQTYIPDSVETTLGNDTSIPNTDNISKTGGQGATDGYVNYSLDVNPSATDLSTGGTIDINDVLSLSNLTSAEALGLYNIGDINRIDTNVDISKVKVVLDKLKIYEIREGQAPRELNSSEYVYEYSGVRTEHSVVDEEYDLTLDSNDERMLKYENKGLQINAANAGDTFDVLITGDTPGAWVSHDSWQIQGTGINSLNGDSTGLGDLVFDSEGKWSATDIPITQSVDLGYVQFGAWYTHGGGKLVSGKIIFHKNVETVKEPSLGLTLPDGKHLRVDYTYKITYETAKDKVGLKLSNSATLDRNGGSDTDDCVNNISIKDSTSATSSTSVPIKLNKLNLNNMNIQVQAGFNIYRYNVDDNVWQVATEIREKDVSVGPNSYHTHIVSSSEPSDTWSGWTNATTQNIIDSAVKITTDDYYISLEKGVIYMLVEIEAPNPFITLNEPKFFTYGNEVTSEVAQAAKSALASVPGSFDLDVSSIDNITNNGEGQAVYDITNRNYINISVDKNWTVPSGFDTSEYKVVVAVYRTGRAGRVNSIPTDHAEVEQLIQNNGWEFIDRKELSDVNNWKYTWYGDPTITDNNAPNKFNGVELVSGSDDETPYYYYVVEESVKRSTDGGNTWTDVTNNFSSSSSARWLIVGTDAAISEGLDHSLGIVDIYNTPGLSIKKIWQNEHRVEMTAAELNSLGINQIEVDLYRSTTAPGDSSATYDEQGVPTDAVKLTATDLSSVNGVTLNGDNIILKKSEGWEVIPEGLPTNDGVDPYYYYVKEVTQIPNSQTVYQNNGQSGGTIFVYNVVNVEDEGGVVLPNTGGKGIKLLRMISLLMILISLITLVYRKRIKEVNNKYISKRRRKGGEL</sequence>
<keyword evidence="1" id="KW-1133">Transmembrane helix</keyword>
<feature type="transmembrane region" description="Helical" evidence="1">
    <location>
        <begin position="1730"/>
        <end position="1748"/>
    </location>
</feature>
<dbReference type="InterPro" id="IPR008966">
    <property type="entry name" value="Adhesion_dom_sf"/>
</dbReference>
<feature type="transmembrane region" description="Helical" evidence="1">
    <location>
        <begin position="21"/>
        <end position="45"/>
    </location>
</feature>
<dbReference type="EMBL" id="FUXZ01000012">
    <property type="protein sequence ID" value="SKA69795.1"/>
    <property type="molecule type" value="Genomic_DNA"/>
</dbReference>
<dbReference type="SUPFAM" id="SSF49401">
    <property type="entry name" value="Bacterial adhesins"/>
    <property type="match status" value="1"/>
</dbReference>
<evidence type="ECO:0000313" key="2">
    <source>
        <dbReference type="EMBL" id="SKA69795.1"/>
    </source>
</evidence>
<keyword evidence="3" id="KW-1185">Reference proteome</keyword>
<dbReference type="OrthoDB" id="9772924at2"/>
<dbReference type="Proteomes" id="UP000190814">
    <property type="component" value="Unassembled WGS sequence"/>
</dbReference>
<gene>
    <name evidence="2" type="ORF">SAMN02745111_01912</name>
</gene>
<keyword evidence="1" id="KW-0812">Transmembrane</keyword>
<evidence type="ECO:0000256" key="1">
    <source>
        <dbReference type="SAM" id="Phobius"/>
    </source>
</evidence>
<reference evidence="2 3" key="1">
    <citation type="submission" date="2017-02" db="EMBL/GenBank/DDBJ databases">
        <authorList>
            <person name="Peterson S.W."/>
        </authorList>
    </citation>
    <scope>NUCLEOTIDE SEQUENCE [LARGE SCALE GENOMIC DNA]</scope>
    <source>
        <strain evidence="2 3">ATCC 35992</strain>
    </source>
</reference>
<organism evidence="2 3">
    <name type="scientific">Eubacterium uniforme</name>
    <dbReference type="NCBI Taxonomy" id="39495"/>
    <lineage>
        <taxon>Bacteria</taxon>
        <taxon>Bacillati</taxon>
        <taxon>Bacillota</taxon>
        <taxon>Clostridia</taxon>
        <taxon>Eubacteriales</taxon>
        <taxon>Eubacteriaceae</taxon>
        <taxon>Eubacterium</taxon>
    </lineage>
</organism>
<name>A0A1T4VYA4_9FIRM</name>
<dbReference type="RefSeq" id="WP_078766754.1">
    <property type="nucleotide sequence ID" value="NZ_FUXZ01000012.1"/>
</dbReference>
<keyword evidence="1" id="KW-0472">Membrane</keyword>
<proteinExistence type="predicted"/>
<evidence type="ECO:0000313" key="3">
    <source>
        <dbReference type="Proteomes" id="UP000190814"/>
    </source>
</evidence>
<accession>A0A1T4VYA4</accession>
<protein>
    <submittedName>
        <fullName evidence="2">Uncharacterized protein</fullName>
    </submittedName>
</protein>
<dbReference type="STRING" id="39495.SAMN02745111_01912"/>